<dbReference type="InterPro" id="IPR036890">
    <property type="entry name" value="HATPase_C_sf"/>
</dbReference>
<dbReference type="RefSeq" id="WP_378299445.1">
    <property type="nucleotide sequence ID" value="NZ_JBHTJA010000029.1"/>
</dbReference>
<gene>
    <name evidence="2" type="ORF">ACFQ11_16730</name>
</gene>
<organism evidence="2 3">
    <name type="scientific">Actinomadura sediminis</name>
    <dbReference type="NCBI Taxonomy" id="1038904"/>
    <lineage>
        <taxon>Bacteria</taxon>
        <taxon>Bacillati</taxon>
        <taxon>Actinomycetota</taxon>
        <taxon>Actinomycetes</taxon>
        <taxon>Streptosporangiales</taxon>
        <taxon>Thermomonosporaceae</taxon>
        <taxon>Actinomadura</taxon>
    </lineage>
</organism>
<proteinExistence type="predicted"/>
<feature type="region of interest" description="Disordered" evidence="1">
    <location>
        <begin position="240"/>
        <end position="304"/>
    </location>
</feature>
<accession>A0ABW3ERB0</accession>
<keyword evidence="3" id="KW-1185">Reference proteome</keyword>
<evidence type="ECO:0000256" key="1">
    <source>
        <dbReference type="SAM" id="MobiDB-lite"/>
    </source>
</evidence>
<name>A0ABW3ERB0_9ACTN</name>
<evidence type="ECO:0000313" key="3">
    <source>
        <dbReference type="Proteomes" id="UP001596972"/>
    </source>
</evidence>
<dbReference type="SUPFAM" id="SSF55874">
    <property type="entry name" value="ATPase domain of HSP90 chaperone/DNA topoisomerase II/histidine kinase"/>
    <property type="match status" value="1"/>
</dbReference>
<sequence length="1070" mass="111406">MTRPTDPAADPFGARALRERVLRAWDESPARFREDANTEDDHALGGYRDRVIVELAQNAADAASRAGVPGRLRLVLDDGVLTAANTGAPLDAPGVEALSTLRASAKRDDTGAVGRFGVGFAAVVAVTDSPAIASRTGAVAWCRDRARELAEGLPGVAAEVGRRAGRAPLLRLPFALPPADAPPIPDGFDTVVRLPLRDGDAVASVRAQLAEVAAPLLLALPALESVEIVLDGAERTLTARRAARPAEPDAADGRVPGAGRPAEGAAEGEAPGLAPGGGDRRPAEGAGPGFTPGDAADRREPGVPAFVPDEFADGTAGAGASVRGVVIDGVEWATVEAHGAVPDGLLADRPVEERDRPFWLVRWALPEGGDVPRALHAPTPTDEPLDLPALLIASFPLAPDRRHVAPGPLTDFLVERAADAYVRLMGARAASPAVLGLVPGPVAAGELDARLRRAIADRLPEAPVLPGGTRGRDALVLDAPAGFVELLGGHGDGPAVFGGLLPPGWPARSPALAALGARRIELADVVDELAAVEREPAWWRGVYAALEGADAEGLGALPVPLADDRLVRGPRGLLIADGVDPAGLGVLGLRFVHPDAVHPLLRRLGAVEAGPRAVLGDPAVRAAVEDSFDADDPDAVAEAVLGLVAAGPVDPGDEPWLAELALPGDDGELYPAGELLLPGSPLRGLMADDAPFGVVDGGLLERWGAETLAAAGVLDGFALARAEDVDLTALADEAETLHLDGEELWADDVLRRVGPQELPPAVPELTAVRDLELVDDWAAALRLLAEPPWRAAIVEPAHVVLHTGRRAAVPSYTAWWLGRRPVLEGRAPGEFRLPGDDSLAGLYDVAPDALDERLLTALGVRTSLDDLLDEPGGARELLERLADPARDVARDRLGALWTALADAPDLDVAPPERVRAVVDGEAEVVDAADALVLDRPDLLPLLAGQPLVIAARGREERLAELLDLPLASDEVAGEVSAGRGGGAERPVPEAVRAVLPDAPDVYRAHDRLIVDGTDVQWWVGDGHVHADGPAGLARALAWVTGEWEARLRAEAVLRDFEALPVLRAEGDLDD</sequence>
<dbReference type="Proteomes" id="UP001596972">
    <property type="component" value="Unassembled WGS sequence"/>
</dbReference>
<protein>
    <submittedName>
        <fullName evidence="2">Sacsin N-terminal ATP-binding-like domain-containing protein</fullName>
    </submittedName>
</protein>
<dbReference type="EMBL" id="JBHTJA010000029">
    <property type="protein sequence ID" value="MFD0902049.1"/>
    <property type="molecule type" value="Genomic_DNA"/>
</dbReference>
<feature type="compositionally biased region" description="Low complexity" evidence="1">
    <location>
        <begin position="253"/>
        <end position="273"/>
    </location>
</feature>
<evidence type="ECO:0000313" key="2">
    <source>
        <dbReference type="EMBL" id="MFD0902049.1"/>
    </source>
</evidence>
<comment type="caution">
    <text evidence="2">The sequence shown here is derived from an EMBL/GenBank/DDBJ whole genome shotgun (WGS) entry which is preliminary data.</text>
</comment>
<dbReference type="NCBIfam" id="NF047352">
    <property type="entry name" value="P_loop_sacsin"/>
    <property type="match status" value="1"/>
</dbReference>
<reference evidence="3" key="1">
    <citation type="journal article" date="2019" name="Int. J. Syst. Evol. Microbiol.">
        <title>The Global Catalogue of Microorganisms (GCM) 10K type strain sequencing project: providing services to taxonomists for standard genome sequencing and annotation.</title>
        <authorList>
            <consortium name="The Broad Institute Genomics Platform"/>
            <consortium name="The Broad Institute Genome Sequencing Center for Infectious Disease"/>
            <person name="Wu L."/>
            <person name="Ma J."/>
        </authorList>
    </citation>
    <scope>NUCLEOTIDE SEQUENCE [LARGE SCALE GENOMIC DNA]</scope>
    <source>
        <strain evidence="3">JCM 31202</strain>
    </source>
</reference>